<sequence>MRGLSHRELRTLKTFFFRDKTAKSQLYEEIMVNNLEIKRDDRASGERPKTSGGNSAADAELSNENHKLDGLGEVSVVLSVLWVSSRFLTAQDDVSSHDRK</sequence>
<organism evidence="2 3">
    <name type="scientific">Geranomyces variabilis</name>
    <dbReference type="NCBI Taxonomy" id="109894"/>
    <lineage>
        <taxon>Eukaryota</taxon>
        <taxon>Fungi</taxon>
        <taxon>Fungi incertae sedis</taxon>
        <taxon>Chytridiomycota</taxon>
        <taxon>Chytridiomycota incertae sedis</taxon>
        <taxon>Chytridiomycetes</taxon>
        <taxon>Spizellomycetales</taxon>
        <taxon>Powellomycetaceae</taxon>
        <taxon>Geranomyces</taxon>
    </lineage>
</organism>
<feature type="compositionally biased region" description="Basic and acidic residues" evidence="1">
    <location>
        <begin position="38"/>
        <end position="49"/>
    </location>
</feature>
<protein>
    <submittedName>
        <fullName evidence="2">Uncharacterized protein</fullName>
    </submittedName>
</protein>
<accession>A0AAD5XIT0</accession>
<dbReference type="AlphaFoldDB" id="A0AAD5XIT0"/>
<comment type="caution">
    <text evidence="2">The sequence shown here is derived from an EMBL/GenBank/DDBJ whole genome shotgun (WGS) entry which is preliminary data.</text>
</comment>
<evidence type="ECO:0000256" key="1">
    <source>
        <dbReference type="SAM" id="MobiDB-lite"/>
    </source>
</evidence>
<keyword evidence="3" id="KW-1185">Reference proteome</keyword>
<proteinExistence type="predicted"/>
<reference evidence="2" key="1">
    <citation type="submission" date="2020-05" db="EMBL/GenBank/DDBJ databases">
        <title>Phylogenomic resolution of chytrid fungi.</title>
        <authorList>
            <person name="Stajich J.E."/>
            <person name="Amses K."/>
            <person name="Simmons R."/>
            <person name="Seto K."/>
            <person name="Myers J."/>
            <person name="Bonds A."/>
            <person name="Quandt C.A."/>
            <person name="Barry K."/>
            <person name="Liu P."/>
            <person name="Grigoriev I."/>
            <person name="Longcore J.E."/>
            <person name="James T.Y."/>
        </authorList>
    </citation>
    <scope>NUCLEOTIDE SEQUENCE</scope>
    <source>
        <strain evidence="2">JEL0379</strain>
    </source>
</reference>
<evidence type="ECO:0000313" key="2">
    <source>
        <dbReference type="EMBL" id="KAJ3166173.1"/>
    </source>
</evidence>
<dbReference type="EMBL" id="JADGJQ010000182">
    <property type="protein sequence ID" value="KAJ3166173.1"/>
    <property type="molecule type" value="Genomic_DNA"/>
</dbReference>
<feature type="region of interest" description="Disordered" evidence="1">
    <location>
        <begin position="38"/>
        <end position="61"/>
    </location>
</feature>
<gene>
    <name evidence="2" type="ORF">HDU87_002340</name>
</gene>
<dbReference type="Proteomes" id="UP001212152">
    <property type="component" value="Unassembled WGS sequence"/>
</dbReference>
<evidence type="ECO:0000313" key="3">
    <source>
        <dbReference type="Proteomes" id="UP001212152"/>
    </source>
</evidence>
<name>A0AAD5XIT0_9FUNG</name>